<dbReference type="InterPro" id="IPR003772">
    <property type="entry name" value="YceD"/>
</dbReference>
<protein>
    <submittedName>
        <fullName evidence="1">COG1399 protein, clustered with ribosomal protein L32p</fullName>
    </submittedName>
</protein>
<organism evidence="1">
    <name type="scientific">hydrothermal vent metagenome</name>
    <dbReference type="NCBI Taxonomy" id="652676"/>
    <lineage>
        <taxon>unclassified sequences</taxon>
        <taxon>metagenomes</taxon>
        <taxon>ecological metagenomes</taxon>
    </lineage>
</organism>
<dbReference type="EMBL" id="FAXC01000179">
    <property type="protein sequence ID" value="CUV09090.1"/>
    <property type="molecule type" value="Genomic_DNA"/>
</dbReference>
<dbReference type="PANTHER" id="PTHR34374:SF1">
    <property type="entry name" value="LARGE RIBOSOMAL RNA SUBUNIT ACCUMULATION PROTEIN YCED HOMOLOG 1, CHLOROPLASTIC"/>
    <property type="match status" value="1"/>
</dbReference>
<name>A0A160VET2_9ZZZZ</name>
<evidence type="ECO:0000313" key="1">
    <source>
        <dbReference type="EMBL" id="CUV09090.1"/>
    </source>
</evidence>
<reference evidence="1" key="1">
    <citation type="submission" date="2015-10" db="EMBL/GenBank/DDBJ databases">
        <authorList>
            <person name="Gilbert D.G."/>
        </authorList>
    </citation>
    <scope>NUCLEOTIDE SEQUENCE</scope>
</reference>
<dbReference type="PANTHER" id="PTHR34374">
    <property type="entry name" value="LARGE RIBOSOMAL RNA SUBUNIT ACCUMULATION PROTEIN YCED HOMOLOG 1, CHLOROPLASTIC"/>
    <property type="match status" value="1"/>
</dbReference>
<keyword evidence="1" id="KW-0689">Ribosomal protein</keyword>
<sequence length="165" mass="18687">MKLFRSDLEQRISNQFFEIAAESLDLGDLQLAESHLKCVISVDTLSHGYRVHGTIEAMAHETCDRCLVRFKGNFQSLLNVILSDDQSLLNEKNVDVIQFTDTEEFIDLSSVIHDLVLLEEPLKRLCKKSCKGLCPACGKNLNETTCTCTVSEHRSRWDALKNLNN</sequence>
<gene>
    <name evidence="1" type="ORF">MGWOODY_Mmi1780</name>
</gene>
<proteinExistence type="predicted"/>
<dbReference type="AlphaFoldDB" id="A0A160VET2"/>
<accession>A0A160VET2</accession>
<dbReference type="GO" id="GO:0005840">
    <property type="term" value="C:ribosome"/>
    <property type="evidence" value="ECO:0007669"/>
    <property type="project" value="UniProtKB-KW"/>
</dbReference>
<dbReference type="Pfam" id="PF02620">
    <property type="entry name" value="YceD"/>
    <property type="match status" value="1"/>
</dbReference>
<keyword evidence="1" id="KW-0687">Ribonucleoprotein</keyword>